<dbReference type="EMBL" id="UIVT01000004">
    <property type="protein sequence ID" value="SVP94463.1"/>
    <property type="molecule type" value="Genomic_DNA"/>
</dbReference>
<reference evidence="1" key="1">
    <citation type="submission" date="2018-07" db="EMBL/GenBank/DDBJ databases">
        <authorList>
            <person name="Quirk P.G."/>
            <person name="Krulwich T.A."/>
        </authorList>
    </citation>
    <scope>NUCLEOTIDE SEQUENCE</scope>
    <source>
        <strain evidence="1">Anand</strain>
    </source>
</reference>
<gene>
    <name evidence="1" type="ORF">TAT_000345800</name>
    <name evidence="2" type="ORF">TAV_000345600</name>
</gene>
<protein>
    <submittedName>
        <fullName evidence="1">Uncharacterized protein</fullName>
    </submittedName>
</protein>
<dbReference type="AlphaFoldDB" id="A0A3B0MVW2"/>
<sequence length="801" mass="94077">MNDVTINFLEKLHKSYQSKEKYDYESNSYFSTSIFKHFDYCSNYLLIVSPNKYFKGCLDSPALFTLVNQQFTPYNLGISVKYKLLVTIKCEYLDTDDSISCYYFNVSLDTANSQFHYVKNLSVNLNGSVLLLYSDTYCFVASTPFEISQYVVENHRNCRRVFIKNVIQGQQILKKQTVSNSILNVVKAIWNPLHSNTFVITTNELISEDYRNGSEDGETDVVDDSHPEKVSNYSFLRVFNLDNSIDKAEYTIKVSEQMCRLGHDCKTDISEKFQTKFGVFVDMFWNCNDTSTFGSYTMFVLSNYGYVFCYCPISINQICDTTKNIPMVRKTLELMKEGFTYKFDNSDSTPNNFFNNHENNYELVLKIQDSLFSNDSTVTYYPIIIRLISDCIPDCKFSYSYPTYQSLLVLSTEPLLILVCNSNSKLQVFESNLQLYPSNSIFYNKNLLYRVNHCKLSHSMEFDSDEPFYFQYISESDFIYYSRNESYHINFKDKLSFKPFITKSPQSIFSPPVVIKSNMEDLEFETNNPFNIIIAQKYYCDSEIQVLDSFLFYKLFPFPKTNLGTKLNDTPQSSISFESEKTTLTIVKPNTDLFDKIRNSRNMVNRYKSIFETMRKLNKSTDIKEKAIGIMENMAMLHSEVIANLDSAHIYQQAVEEYVRRNEQASVLIENHFRETIEHYHTIFNNINDRIQNVVKTREYISNRRLELKKMIDLYEGVKGMDNSLDYYSNMITELYLLYSRIILIRLDENLENSDYSSSFEMKKQFMIDEWFRNTFKENVDLMHRLFNRIKTIRAVIDSIN</sequence>
<evidence type="ECO:0000313" key="2">
    <source>
        <dbReference type="EMBL" id="SVP95296.1"/>
    </source>
</evidence>
<evidence type="ECO:0000313" key="1">
    <source>
        <dbReference type="EMBL" id="SVP94463.1"/>
    </source>
</evidence>
<accession>A0A3B0MVW2</accession>
<dbReference type="VEuPathDB" id="PiroplasmaDB:TA08860"/>
<name>A0A3B0MVW2_THEAN</name>
<organism evidence="1">
    <name type="scientific">Theileria annulata</name>
    <dbReference type="NCBI Taxonomy" id="5874"/>
    <lineage>
        <taxon>Eukaryota</taxon>
        <taxon>Sar</taxon>
        <taxon>Alveolata</taxon>
        <taxon>Apicomplexa</taxon>
        <taxon>Aconoidasida</taxon>
        <taxon>Piroplasmida</taxon>
        <taxon>Theileriidae</taxon>
        <taxon>Theileria</taxon>
    </lineage>
</organism>
<dbReference type="EMBL" id="UIVS01000004">
    <property type="protein sequence ID" value="SVP95296.1"/>
    <property type="molecule type" value="Genomic_DNA"/>
</dbReference>
<proteinExistence type="predicted"/>